<evidence type="ECO:0000313" key="2">
    <source>
        <dbReference type="EMBL" id="KAL2609652.1"/>
    </source>
</evidence>
<name>A0ABD1XL20_9MARC</name>
<evidence type="ECO:0000256" key="1">
    <source>
        <dbReference type="SAM" id="Phobius"/>
    </source>
</evidence>
<comment type="caution">
    <text evidence="2">The sequence shown here is derived from an EMBL/GenBank/DDBJ whole genome shotgun (WGS) entry which is preliminary data.</text>
</comment>
<dbReference type="AlphaFoldDB" id="A0ABD1XL20"/>
<reference evidence="2 3" key="1">
    <citation type="submission" date="2024-09" db="EMBL/GenBank/DDBJ databases">
        <title>Chromosome-scale assembly of Riccia fluitans.</title>
        <authorList>
            <person name="Paukszto L."/>
            <person name="Sawicki J."/>
            <person name="Karawczyk K."/>
            <person name="Piernik-Szablinska J."/>
            <person name="Szczecinska M."/>
            <person name="Mazdziarz M."/>
        </authorList>
    </citation>
    <scope>NUCLEOTIDE SEQUENCE [LARGE SCALE GENOMIC DNA]</scope>
    <source>
        <strain evidence="2">Rf_01</strain>
        <tissue evidence="2">Aerial parts of the thallus</tissue>
    </source>
</reference>
<feature type="transmembrane region" description="Helical" evidence="1">
    <location>
        <begin position="50"/>
        <end position="70"/>
    </location>
</feature>
<feature type="transmembrane region" description="Helical" evidence="1">
    <location>
        <begin position="127"/>
        <end position="154"/>
    </location>
</feature>
<organism evidence="2 3">
    <name type="scientific">Riccia fluitans</name>
    <dbReference type="NCBI Taxonomy" id="41844"/>
    <lineage>
        <taxon>Eukaryota</taxon>
        <taxon>Viridiplantae</taxon>
        <taxon>Streptophyta</taxon>
        <taxon>Embryophyta</taxon>
        <taxon>Marchantiophyta</taxon>
        <taxon>Marchantiopsida</taxon>
        <taxon>Marchantiidae</taxon>
        <taxon>Marchantiales</taxon>
        <taxon>Ricciaceae</taxon>
        <taxon>Riccia</taxon>
    </lineage>
</organism>
<sequence length="261" mass="28717">MLLFRRSRFNVFPSCECLLRLTATLVSRVALSWLPPRLACFFRMISSPSLMMPVTALAFQDVVMIVFPPWLYTYDRLQFARMLHLRGSRSWPSVAGVPVSLAIRALFRSPLDFCHLSAQSSFHLVPFIRVIGFAFSLALIVQVLLGFDLALAIISGPVHSYEISIRAPPGRPHAKLYSVSATVSSTPSRIMGTTATCLTTDCYGPTRSTSLVGGFSFSFNAELSMSSIRTLGGFYPSWSNLLLVGLVFASSTSNPCHLPTH</sequence>
<protein>
    <submittedName>
        <fullName evidence="2">Uncharacterized protein</fullName>
    </submittedName>
</protein>
<accession>A0ABD1XL20</accession>
<dbReference type="EMBL" id="JBHFFA010000008">
    <property type="protein sequence ID" value="KAL2609652.1"/>
    <property type="molecule type" value="Genomic_DNA"/>
</dbReference>
<gene>
    <name evidence="2" type="ORF">R1flu_028225</name>
</gene>
<evidence type="ECO:0000313" key="3">
    <source>
        <dbReference type="Proteomes" id="UP001605036"/>
    </source>
</evidence>
<keyword evidence="1" id="KW-1133">Transmembrane helix</keyword>
<keyword evidence="3" id="KW-1185">Reference proteome</keyword>
<proteinExistence type="predicted"/>
<keyword evidence="1" id="KW-0472">Membrane</keyword>
<dbReference type="Proteomes" id="UP001605036">
    <property type="component" value="Unassembled WGS sequence"/>
</dbReference>
<keyword evidence="1" id="KW-0812">Transmembrane</keyword>